<organism evidence="2 3">
    <name type="scientific">Steinernema glaseri</name>
    <dbReference type="NCBI Taxonomy" id="37863"/>
    <lineage>
        <taxon>Eukaryota</taxon>
        <taxon>Metazoa</taxon>
        <taxon>Ecdysozoa</taxon>
        <taxon>Nematoda</taxon>
        <taxon>Chromadorea</taxon>
        <taxon>Rhabditida</taxon>
        <taxon>Tylenchina</taxon>
        <taxon>Panagrolaimomorpha</taxon>
        <taxon>Strongyloidoidea</taxon>
        <taxon>Steinernematidae</taxon>
        <taxon>Steinernema</taxon>
    </lineage>
</organism>
<evidence type="ECO:0000313" key="2">
    <source>
        <dbReference type="Proteomes" id="UP000095287"/>
    </source>
</evidence>
<dbReference type="AlphaFoldDB" id="A0A1I7YTB5"/>
<feature type="compositionally biased region" description="Polar residues" evidence="1">
    <location>
        <begin position="268"/>
        <end position="278"/>
    </location>
</feature>
<reference evidence="3" key="1">
    <citation type="submission" date="2016-11" db="UniProtKB">
        <authorList>
            <consortium name="WormBaseParasite"/>
        </authorList>
    </citation>
    <scope>IDENTIFICATION</scope>
</reference>
<feature type="region of interest" description="Disordered" evidence="1">
    <location>
        <begin position="265"/>
        <end position="347"/>
    </location>
</feature>
<evidence type="ECO:0000313" key="3">
    <source>
        <dbReference type="WBParaSite" id="L893_g1953.t1"/>
    </source>
</evidence>
<dbReference type="Proteomes" id="UP000095287">
    <property type="component" value="Unplaced"/>
</dbReference>
<keyword evidence="2" id="KW-1185">Reference proteome</keyword>
<feature type="compositionally biased region" description="Polar residues" evidence="1">
    <location>
        <begin position="301"/>
        <end position="321"/>
    </location>
</feature>
<feature type="compositionally biased region" description="Acidic residues" evidence="1">
    <location>
        <begin position="14"/>
        <end position="23"/>
    </location>
</feature>
<dbReference type="WBParaSite" id="L893_g1953.t1">
    <property type="protein sequence ID" value="L893_g1953.t1"/>
    <property type="gene ID" value="L893_g1953"/>
</dbReference>
<accession>A0A1I7YTB5</accession>
<feature type="region of interest" description="Disordered" evidence="1">
    <location>
        <begin position="205"/>
        <end position="243"/>
    </location>
</feature>
<feature type="compositionally biased region" description="Basic and acidic residues" evidence="1">
    <location>
        <begin position="212"/>
        <end position="228"/>
    </location>
</feature>
<feature type="compositionally biased region" description="Basic and acidic residues" evidence="1">
    <location>
        <begin position="84"/>
        <end position="98"/>
    </location>
</feature>
<evidence type="ECO:0000256" key="1">
    <source>
        <dbReference type="SAM" id="MobiDB-lite"/>
    </source>
</evidence>
<feature type="region of interest" description="Disordered" evidence="1">
    <location>
        <begin position="1"/>
        <end position="36"/>
    </location>
</feature>
<sequence length="347" mass="39096">MGTCPFRSLNEVENTSDNEDDNDPQQQLLANEPVEREEDQLAKVQLNWKENFLVCIGLADPKKLKAKKLLEEDVEGSGESSQRQQEEHEMFAYDDRSSATEGTVGSDDLDDERTPMMDQSASVLNSWRTAEDRSFITRSSFEDEEERKPSAANNWLLAPHAARRAISMQERHRITPIRTQEHAQSIALLRGDQSFDQDVARRSNMNLLQSSDEERRDATRPPTEENSFRDPTPTNYGIGDDPRFEYANPYSSYAAAMVSPFIADDRTFTTPEPSTPQAPRSPVRPPKFRISSSPPRRRISHAQSGGETPGTGTDSDTSANRQFLLRVTQPPTPKEKTKKAGHQQTTV</sequence>
<protein>
    <submittedName>
        <fullName evidence="3">Uncharacterized protein</fullName>
    </submittedName>
</protein>
<proteinExistence type="predicted"/>
<name>A0A1I7YTB5_9BILA</name>
<feature type="region of interest" description="Disordered" evidence="1">
    <location>
        <begin position="71"/>
        <end position="114"/>
    </location>
</feature>